<gene>
    <name evidence="1" type="ORF">LCGC14_2512470</name>
</gene>
<proteinExistence type="predicted"/>
<name>A0A0F9AYR8_9ZZZZ</name>
<organism evidence="1">
    <name type="scientific">marine sediment metagenome</name>
    <dbReference type="NCBI Taxonomy" id="412755"/>
    <lineage>
        <taxon>unclassified sequences</taxon>
        <taxon>metagenomes</taxon>
        <taxon>ecological metagenomes</taxon>
    </lineage>
</organism>
<reference evidence="1" key="1">
    <citation type="journal article" date="2015" name="Nature">
        <title>Complex archaea that bridge the gap between prokaryotes and eukaryotes.</title>
        <authorList>
            <person name="Spang A."/>
            <person name="Saw J.H."/>
            <person name="Jorgensen S.L."/>
            <person name="Zaremba-Niedzwiedzka K."/>
            <person name="Martijn J."/>
            <person name="Lind A.E."/>
            <person name="van Eijk R."/>
            <person name="Schleper C."/>
            <person name="Guy L."/>
            <person name="Ettema T.J."/>
        </authorList>
    </citation>
    <scope>NUCLEOTIDE SEQUENCE</scope>
</reference>
<dbReference type="AlphaFoldDB" id="A0A0F9AYR8"/>
<protein>
    <submittedName>
        <fullName evidence="1">Uncharacterized protein</fullName>
    </submittedName>
</protein>
<sequence>MESIRFAVIMRKNSFNNRSEKGAMTQSVLMSVFFTLKQRGLNPVDTVKKALRIYIKTGRLPRLAEFTASNG</sequence>
<accession>A0A0F9AYR8</accession>
<comment type="caution">
    <text evidence="1">The sequence shown here is derived from an EMBL/GenBank/DDBJ whole genome shotgun (WGS) entry which is preliminary data.</text>
</comment>
<dbReference type="EMBL" id="LAZR01040330">
    <property type="protein sequence ID" value="KKL14754.1"/>
    <property type="molecule type" value="Genomic_DNA"/>
</dbReference>
<evidence type="ECO:0000313" key="1">
    <source>
        <dbReference type="EMBL" id="KKL14754.1"/>
    </source>
</evidence>